<organism evidence="10 11">
    <name type="scientific">Lysinibacillus zambalensis</name>
    <dbReference type="NCBI Taxonomy" id="3160866"/>
    <lineage>
        <taxon>Bacteria</taxon>
        <taxon>Bacillati</taxon>
        <taxon>Bacillota</taxon>
        <taxon>Bacilli</taxon>
        <taxon>Bacillales</taxon>
        <taxon>Bacillaceae</taxon>
        <taxon>Lysinibacillus</taxon>
    </lineage>
</organism>
<feature type="transmembrane region" description="Helical" evidence="7">
    <location>
        <begin position="66"/>
        <end position="84"/>
    </location>
</feature>
<evidence type="ECO:0000256" key="7">
    <source>
        <dbReference type="SAM" id="Phobius"/>
    </source>
</evidence>
<dbReference type="EMBL" id="JBEGDG010000010">
    <property type="protein sequence ID" value="MEQ6355797.1"/>
    <property type="molecule type" value="Genomic_DNA"/>
</dbReference>
<keyword evidence="5 7" id="KW-1133">Transmembrane helix</keyword>
<proteinExistence type="inferred from homology"/>
<dbReference type="InterPro" id="IPR049278">
    <property type="entry name" value="MS_channel_C"/>
</dbReference>
<dbReference type="SUPFAM" id="SSF82689">
    <property type="entry name" value="Mechanosensitive channel protein MscS (YggB), C-terminal domain"/>
    <property type="match status" value="1"/>
</dbReference>
<feature type="transmembrane region" description="Helical" evidence="7">
    <location>
        <begin position="136"/>
        <end position="157"/>
    </location>
</feature>
<feature type="transmembrane region" description="Helical" evidence="7">
    <location>
        <begin position="96"/>
        <end position="116"/>
    </location>
</feature>
<feature type="transmembrane region" description="Helical" evidence="7">
    <location>
        <begin position="163"/>
        <end position="180"/>
    </location>
</feature>
<dbReference type="Pfam" id="PF21082">
    <property type="entry name" value="MS_channel_3rd"/>
    <property type="match status" value="1"/>
</dbReference>
<dbReference type="InterPro" id="IPR006685">
    <property type="entry name" value="MscS_channel_2nd"/>
</dbReference>
<dbReference type="InterPro" id="IPR023408">
    <property type="entry name" value="MscS_beta-dom_sf"/>
</dbReference>
<dbReference type="InterPro" id="IPR011066">
    <property type="entry name" value="MscS_channel_C_sf"/>
</dbReference>
<gene>
    <name evidence="10" type="ORF">ABNX05_14305</name>
</gene>
<evidence type="ECO:0000256" key="1">
    <source>
        <dbReference type="ARBA" id="ARBA00004651"/>
    </source>
</evidence>
<evidence type="ECO:0000256" key="5">
    <source>
        <dbReference type="ARBA" id="ARBA00022989"/>
    </source>
</evidence>
<evidence type="ECO:0000256" key="6">
    <source>
        <dbReference type="ARBA" id="ARBA00023136"/>
    </source>
</evidence>
<accession>A0ABV1MTI0</accession>
<dbReference type="SUPFAM" id="SSF82861">
    <property type="entry name" value="Mechanosensitive channel protein MscS (YggB), transmembrane region"/>
    <property type="match status" value="1"/>
</dbReference>
<comment type="subcellular location">
    <subcellularLocation>
        <location evidence="1">Cell membrane</location>
        <topology evidence="1">Multi-pass membrane protein</topology>
    </subcellularLocation>
</comment>
<keyword evidence="3" id="KW-1003">Cell membrane</keyword>
<evidence type="ECO:0000313" key="10">
    <source>
        <dbReference type="EMBL" id="MEQ6355797.1"/>
    </source>
</evidence>
<feature type="transmembrane region" description="Helical" evidence="7">
    <location>
        <begin position="20"/>
        <end position="37"/>
    </location>
</feature>
<keyword evidence="6 7" id="KW-0472">Membrane</keyword>
<dbReference type="Proteomes" id="UP001478862">
    <property type="component" value="Unassembled WGS sequence"/>
</dbReference>
<dbReference type="PANTHER" id="PTHR30566:SF5">
    <property type="entry name" value="MECHANOSENSITIVE ION CHANNEL PROTEIN 1, MITOCHONDRIAL-RELATED"/>
    <property type="match status" value="1"/>
</dbReference>
<dbReference type="InterPro" id="IPR011014">
    <property type="entry name" value="MscS_channel_TM-2"/>
</dbReference>
<dbReference type="Gene3D" id="1.10.287.1260">
    <property type="match status" value="1"/>
</dbReference>
<dbReference type="InterPro" id="IPR010920">
    <property type="entry name" value="LSM_dom_sf"/>
</dbReference>
<protein>
    <submittedName>
        <fullName evidence="10">Mechanosensitive ion channel domain-containing protein</fullName>
    </submittedName>
</protein>
<evidence type="ECO:0000256" key="4">
    <source>
        <dbReference type="ARBA" id="ARBA00022692"/>
    </source>
</evidence>
<comment type="similarity">
    <text evidence="2">Belongs to the MscS (TC 1.A.23) family.</text>
</comment>
<sequence length="360" mass="41373">MDSLKWLLPNITAPTWMDVIIAIALCIVGWLFQHFVIKKMINRTVIFLKNRQRNFQATVLAQFNKAIRYAFMFAVIVLSLTILLKENLFTNAVTKNFVLSIIVFFPFKGVYDVLHFYTKQPLTLNNDEEPNVLLPFFLRIGKVLIMILAMFTIASFWDFNLNGFLTGIGLTGVAIAFGIRDTLAHVFGGMSVALDNPFQIGDWVATEDQKIEGTIEDINLRSTLIQTGDKGLVYVPNSYLVNRPIYNLSKREKRKCEQFLFVAAENEEETLRSALSAIQKEIYLHAQTEKDMIHVFIDEFYPTSYRVLVRFFVATNDTAVMLNVRQDILFAIRQIFQELNIKVANPAEEEWISNKNNLNC</sequence>
<dbReference type="SUPFAM" id="SSF50182">
    <property type="entry name" value="Sm-like ribonucleoproteins"/>
    <property type="match status" value="1"/>
</dbReference>
<evidence type="ECO:0000256" key="2">
    <source>
        <dbReference type="ARBA" id="ARBA00008017"/>
    </source>
</evidence>
<dbReference type="PANTHER" id="PTHR30566">
    <property type="entry name" value="YNAI-RELATED MECHANOSENSITIVE ION CHANNEL"/>
    <property type="match status" value="1"/>
</dbReference>
<comment type="caution">
    <text evidence="10">The sequence shown here is derived from an EMBL/GenBank/DDBJ whole genome shotgun (WGS) entry which is preliminary data.</text>
</comment>
<keyword evidence="11" id="KW-1185">Reference proteome</keyword>
<dbReference type="Pfam" id="PF00924">
    <property type="entry name" value="MS_channel_2nd"/>
    <property type="match status" value="1"/>
</dbReference>
<evidence type="ECO:0000313" key="11">
    <source>
        <dbReference type="Proteomes" id="UP001478862"/>
    </source>
</evidence>
<name>A0ABV1MTI0_9BACI</name>
<feature type="domain" description="Mechanosensitive ion channel MscS C-terminal" evidence="9">
    <location>
        <begin position="271"/>
        <end position="342"/>
    </location>
</feature>
<keyword evidence="4 7" id="KW-0812">Transmembrane</keyword>
<feature type="domain" description="Mechanosensitive ion channel MscS" evidence="8">
    <location>
        <begin position="182"/>
        <end position="250"/>
    </location>
</feature>
<evidence type="ECO:0000259" key="8">
    <source>
        <dbReference type="Pfam" id="PF00924"/>
    </source>
</evidence>
<evidence type="ECO:0000256" key="3">
    <source>
        <dbReference type="ARBA" id="ARBA00022475"/>
    </source>
</evidence>
<dbReference type="Gene3D" id="2.30.30.60">
    <property type="match status" value="1"/>
</dbReference>
<evidence type="ECO:0000259" key="9">
    <source>
        <dbReference type="Pfam" id="PF21082"/>
    </source>
</evidence>
<reference evidence="10 11" key="1">
    <citation type="submission" date="2024-06" db="EMBL/GenBank/DDBJ databases">
        <title>Lysinibacillus zambalefons sp. nov., a Novel Firmicute Isolated from the Poon Bato Zambales Hyperalkaline Spring.</title>
        <authorList>
            <person name="Aja J.A."/>
            <person name="Lazaro J.E.H."/>
            <person name="Llorin L.D."/>
            <person name="Lim K.R."/>
            <person name="Teodosio J."/>
            <person name="Dalisay D.S."/>
        </authorList>
    </citation>
    <scope>NUCLEOTIDE SEQUENCE [LARGE SCALE GENOMIC DNA]</scope>
    <source>
        <strain evidence="10 11">M3</strain>
    </source>
</reference>
<dbReference type="RefSeq" id="WP_349660326.1">
    <property type="nucleotide sequence ID" value="NZ_JBEGDG010000010.1"/>
</dbReference>